<accession>A0A6A6EQS2</accession>
<dbReference type="Proteomes" id="UP000800200">
    <property type="component" value="Unassembled WGS sequence"/>
</dbReference>
<feature type="domain" description="Tudor" evidence="2">
    <location>
        <begin position="105"/>
        <end position="166"/>
    </location>
</feature>
<dbReference type="SUPFAM" id="SSF63748">
    <property type="entry name" value="Tudor/PWWP/MBT"/>
    <property type="match status" value="1"/>
</dbReference>
<dbReference type="Gene3D" id="2.30.30.140">
    <property type="match status" value="1"/>
</dbReference>
<dbReference type="AlphaFoldDB" id="A0A6A6EQS2"/>
<feature type="compositionally biased region" description="Basic and acidic residues" evidence="1">
    <location>
        <begin position="234"/>
        <end position="254"/>
    </location>
</feature>
<dbReference type="InterPro" id="IPR002999">
    <property type="entry name" value="Tudor"/>
</dbReference>
<evidence type="ECO:0000313" key="3">
    <source>
        <dbReference type="EMBL" id="KAF2193515.1"/>
    </source>
</evidence>
<evidence type="ECO:0000259" key="2">
    <source>
        <dbReference type="SMART" id="SM00333"/>
    </source>
</evidence>
<protein>
    <recommendedName>
        <fullName evidence="2">Tudor domain-containing protein</fullName>
    </recommendedName>
</protein>
<dbReference type="OrthoDB" id="79171at2759"/>
<name>A0A6A6EQS2_9PEZI</name>
<proteinExistence type="predicted"/>
<dbReference type="EMBL" id="ML994613">
    <property type="protein sequence ID" value="KAF2193515.1"/>
    <property type="molecule type" value="Genomic_DNA"/>
</dbReference>
<sequence>MATKGDIAILKKEIASEESVRGEYLVQIGELDKLLALDGGNEQYREFKREIEGFVGESDVKLGKLREKLAQLEDALPAEEKPKWDPTKHPLFKKITEKPEPEKPIVYQVGDIVEAKWEDRQWYKAKILSSLGSSANPKYTVGFVDYKDSHLTVDRSQIRPLLNEGKKRKADGAVVTPSAAATTIKAPAVISAAASINVAEPKQEPSKVSDGPPRPQKVPRKIGTNGALNKKQKSWKEFMARGGGDKKAHKKDSMFRSGDSVGSKVGVTGSGAGMRKDQARKRHIFKPDEEEEEEVASLG</sequence>
<feature type="compositionally biased region" description="Low complexity" evidence="1">
    <location>
        <begin position="257"/>
        <end position="267"/>
    </location>
</feature>
<feature type="compositionally biased region" description="Basic and acidic residues" evidence="1">
    <location>
        <begin position="78"/>
        <end position="95"/>
    </location>
</feature>
<evidence type="ECO:0000256" key="1">
    <source>
        <dbReference type="SAM" id="MobiDB-lite"/>
    </source>
</evidence>
<gene>
    <name evidence="3" type="ORF">K469DRAFT_712293</name>
</gene>
<dbReference type="SMART" id="SM00333">
    <property type="entry name" value="TUDOR"/>
    <property type="match status" value="1"/>
</dbReference>
<keyword evidence="4" id="KW-1185">Reference proteome</keyword>
<organism evidence="3 4">
    <name type="scientific">Zopfia rhizophila CBS 207.26</name>
    <dbReference type="NCBI Taxonomy" id="1314779"/>
    <lineage>
        <taxon>Eukaryota</taxon>
        <taxon>Fungi</taxon>
        <taxon>Dikarya</taxon>
        <taxon>Ascomycota</taxon>
        <taxon>Pezizomycotina</taxon>
        <taxon>Dothideomycetes</taxon>
        <taxon>Dothideomycetes incertae sedis</taxon>
        <taxon>Zopfiaceae</taxon>
        <taxon>Zopfia</taxon>
    </lineage>
</organism>
<feature type="compositionally biased region" description="Acidic residues" evidence="1">
    <location>
        <begin position="288"/>
        <end position="299"/>
    </location>
</feature>
<feature type="region of interest" description="Disordered" evidence="1">
    <location>
        <begin position="76"/>
        <end position="95"/>
    </location>
</feature>
<reference evidence="3" key="1">
    <citation type="journal article" date="2020" name="Stud. Mycol.">
        <title>101 Dothideomycetes genomes: a test case for predicting lifestyles and emergence of pathogens.</title>
        <authorList>
            <person name="Haridas S."/>
            <person name="Albert R."/>
            <person name="Binder M."/>
            <person name="Bloem J."/>
            <person name="Labutti K."/>
            <person name="Salamov A."/>
            <person name="Andreopoulos B."/>
            <person name="Baker S."/>
            <person name="Barry K."/>
            <person name="Bills G."/>
            <person name="Bluhm B."/>
            <person name="Cannon C."/>
            <person name="Castanera R."/>
            <person name="Culley D."/>
            <person name="Daum C."/>
            <person name="Ezra D."/>
            <person name="Gonzalez J."/>
            <person name="Henrissat B."/>
            <person name="Kuo A."/>
            <person name="Liang C."/>
            <person name="Lipzen A."/>
            <person name="Lutzoni F."/>
            <person name="Magnuson J."/>
            <person name="Mondo S."/>
            <person name="Nolan M."/>
            <person name="Ohm R."/>
            <person name="Pangilinan J."/>
            <person name="Park H.-J."/>
            <person name="Ramirez L."/>
            <person name="Alfaro M."/>
            <person name="Sun H."/>
            <person name="Tritt A."/>
            <person name="Yoshinaga Y."/>
            <person name="Zwiers L.-H."/>
            <person name="Turgeon B."/>
            <person name="Goodwin S."/>
            <person name="Spatafora J."/>
            <person name="Crous P."/>
            <person name="Grigoriev I."/>
        </authorList>
    </citation>
    <scope>NUCLEOTIDE SEQUENCE</scope>
    <source>
        <strain evidence="3">CBS 207.26</strain>
    </source>
</reference>
<feature type="region of interest" description="Disordered" evidence="1">
    <location>
        <begin position="199"/>
        <end position="299"/>
    </location>
</feature>
<evidence type="ECO:0000313" key="4">
    <source>
        <dbReference type="Proteomes" id="UP000800200"/>
    </source>
</evidence>